<keyword evidence="1" id="KW-0732">Signal</keyword>
<sequence length="104" mass="10617">MSKEMTNRKHTFQRALLAGAVTMAGVGFAGTAMAGGMPPGYVKCYGIARAHQNQCMSIGGITPGSAKTNGNPDAWLAVPKGVCLKIVGGSLTPGKTPTKTPAKK</sequence>
<dbReference type="RefSeq" id="WP_031575837.1">
    <property type="nucleotide sequence ID" value="NZ_DAIAWO010000064.1"/>
</dbReference>
<proteinExistence type="predicted"/>
<gene>
    <name evidence="2" type="ORF">A6M23_03840</name>
</gene>
<accession>A0A1C2IG74</accession>
<dbReference type="OrthoDB" id="5295931at2"/>
<organism evidence="2 3">
    <name type="scientific">Acidithiobacillus thiooxidans</name>
    <name type="common">Thiobacillus thiooxidans</name>
    <dbReference type="NCBI Taxonomy" id="930"/>
    <lineage>
        <taxon>Bacteria</taxon>
        <taxon>Pseudomonadati</taxon>
        <taxon>Pseudomonadota</taxon>
        <taxon>Acidithiobacillia</taxon>
        <taxon>Acidithiobacillales</taxon>
        <taxon>Acidithiobacillaceae</taxon>
        <taxon>Acidithiobacillus</taxon>
    </lineage>
</organism>
<name>A0A1C2IG74_ACITH</name>
<feature type="signal peptide" evidence="1">
    <location>
        <begin position="1"/>
        <end position="34"/>
    </location>
</feature>
<protein>
    <recommendedName>
        <fullName evidence="4">DUF2282 domain-containing protein</fullName>
    </recommendedName>
</protein>
<reference evidence="2" key="1">
    <citation type="journal article" date="2016" name="Int. J. Mol. Sci.">
        <title>Comparative genomics of the extreme acidophile Acidithiobacillus thiooxidans reveals intraspecific divergence and niche adaptation.</title>
        <authorList>
            <person name="Zhang X."/>
            <person name="Feng X."/>
            <person name="Tao J."/>
            <person name="Ma L."/>
            <person name="Xiao Y."/>
            <person name="Liang Y."/>
            <person name="Liu X."/>
            <person name="Yin H."/>
        </authorList>
    </citation>
    <scope>NUCLEOTIDE SEQUENCE [LARGE SCALE GENOMIC DNA]</scope>
    <source>
        <strain evidence="2">DXS-W</strain>
    </source>
</reference>
<evidence type="ECO:0008006" key="4">
    <source>
        <dbReference type="Google" id="ProtNLM"/>
    </source>
</evidence>
<evidence type="ECO:0000256" key="1">
    <source>
        <dbReference type="SAM" id="SignalP"/>
    </source>
</evidence>
<evidence type="ECO:0000313" key="3">
    <source>
        <dbReference type="Proteomes" id="UP000095008"/>
    </source>
</evidence>
<dbReference type="EMBL" id="LWRY01000024">
    <property type="protein sequence ID" value="OCX74981.1"/>
    <property type="molecule type" value="Genomic_DNA"/>
</dbReference>
<keyword evidence="3" id="KW-1185">Reference proteome</keyword>
<dbReference type="InterPro" id="IPR018740">
    <property type="entry name" value="DUF2282_membr"/>
</dbReference>
<dbReference type="Pfam" id="PF10048">
    <property type="entry name" value="DUF2282"/>
    <property type="match status" value="1"/>
</dbReference>
<feature type="chain" id="PRO_5008663468" description="DUF2282 domain-containing protein" evidence="1">
    <location>
        <begin position="35"/>
        <end position="104"/>
    </location>
</feature>
<dbReference type="AlphaFoldDB" id="A0A1C2IG74"/>
<evidence type="ECO:0000313" key="2">
    <source>
        <dbReference type="EMBL" id="OCX74981.1"/>
    </source>
</evidence>
<dbReference type="Proteomes" id="UP000095008">
    <property type="component" value="Unassembled WGS sequence"/>
</dbReference>
<comment type="caution">
    <text evidence="2">The sequence shown here is derived from an EMBL/GenBank/DDBJ whole genome shotgun (WGS) entry which is preliminary data.</text>
</comment>